<feature type="binding site" evidence="7">
    <location>
        <position position="151"/>
    </location>
    <ligand>
        <name>substrate</name>
    </ligand>
</feature>
<dbReference type="Gene3D" id="3.40.50.150">
    <property type="entry name" value="Vaccinia Virus protein VP39"/>
    <property type="match status" value="1"/>
</dbReference>
<dbReference type="InterPro" id="IPR029063">
    <property type="entry name" value="SAM-dependent_MTases_sf"/>
</dbReference>
<comment type="caution">
    <text evidence="9">The sequence shown here is derived from an EMBL/GenBank/DDBJ whole genome shotgun (WGS) entry which is preliminary data.</text>
</comment>
<reference evidence="9 10" key="1">
    <citation type="submission" date="2019-03" db="EMBL/GenBank/DDBJ databases">
        <title>Genomic Encyclopedia of Type Strains, Phase IV (KMG-IV): sequencing the most valuable type-strain genomes for metagenomic binning, comparative biology and taxonomic classification.</title>
        <authorList>
            <person name="Goeker M."/>
        </authorList>
    </citation>
    <scope>NUCLEOTIDE SEQUENCE [LARGE SCALE GENOMIC DNA]</scope>
    <source>
        <strain evidence="9 10">DSM 21944</strain>
    </source>
</reference>
<name>A0A4R3L1Z2_9GAMM</name>
<comment type="similarity">
    <text evidence="7">Belongs to the class I-like SAM-binding methyltransferase superfamily. TrmB family.</text>
</comment>
<dbReference type="CDD" id="cd02440">
    <property type="entry name" value="AdoMet_MTases"/>
    <property type="match status" value="1"/>
</dbReference>
<proteinExistence type="inferred from homology"/>
<feature type="binding site" evidence="7">
    <location>
        <position position="147"/>
    </location>
    <ligand>
        <name>S-adenosyl-L-methionine</name>
        <dbReference type="ChEBI" id="CHEBI:59789"/>
    </ligand>
</feature>
<feature type="binding site" evidence="7">
    <location>
        <position position="183"/>
    </location>
    <ligand>
        <name>substrate</name>
    </ligand>
</feature>
<feature type="binding site" evidence="7">
    <location>
        <begin position="220"/>
        <end position="223"/>
    </location>
    <ligand>
        <name>substrate</name>
    </ligand>
</feature>
<feature type="region of interest" description="Disordered" evidence="8">
    <location>
        <begin position="1"/>
        <end position="21"/>
    </location>
</feature>
<dbReference type="RefSeq" id="WP_123522279.1">
    <property type="nucleotide sequence ID" value="NZ_JBHLWF010000078.1"/>
</dbReference>
<keyword evidence="6 7" id="KW-0819">tRNA processing</keyword>
<evidence type="ECO:0000256" key="1">
    <source>
        <dbReference type="ARBA" id="ARBA00000142"/>
    </source>
</evidence>
<dbReference type="HAMAP" id="MF_01057">
    <property type="entry name" value="tRNA_methyltr_TrmB"/>
    <property type="match status" value="1"/>
</dbReference>
<protein>
    <recommendedName>
        <fullName evidence="7">tRNA (guanine-N(7)-)-methyltransferase</fullName>
        <ecNumber evidence="7">2.1.1.33</ecNumber>
    </recommendedName>
    <alternativeName>
        <fullName evidence="7">tRNA (guanine(46)-N(7))-methyltransferase</fullName>
    </alternativeName>
    <alternativeName>
        <fullName evidence="7">tRNA(m7G46)-methyltransferase</fullName>
    </alternativeName>
</protein>
<keyword evidence="3 7" id="KW-0489">Methyltransferase</keyword>
<keyword evidence="10" id="KW-1185">Reference proteome</keyword>
<dbReference type="EC" id="2.1.1.33" evidence="7"/>
<sequence>MAGIDPASDASPPDTSDPRHRAVRSFVLRQGRMTAAQARAFEEHWQRYGLVAGDAPLDLDAVFGRRARRVLEIGFGNGEALCEATQAEPGTDFIGIEVHGPGVGRLLKDAAAAGVGNLRVFQHDAIEVLDRAIPAHSIDELRLFFPDPWPKKKHHKRRIVQPAFAERVRRVLVPGGRLHMATDWPHYAEHMLEVMDAAPGWRNSAGAGHYSERPASRTLTHFEKRGLRLGHPVHDLIYETLTT</sequence>
<dbReference type="InterPro" id="IPR055361">
    <property type="entry name" value="tRNA_methyltr_TrmB_bact"/>
</dbReference>
<comment type="catalytic activity">
    <reaction evidence="1 7">
        <text>guanosine(46) in tRNA + S-adenosyl-L-methionine = N(7)-methylguanosine(46) in tRNA + S-adenosyl-L-homocysteine</text>
        <dbReference type="Rhea" id="RHEA:42708"/>
        <dbReference type="Rhea" id="RHEA-COMP:10188"/>
        <dbReference type="Rhea" id="RHEA-COMP:10189"/>
        <dbReference type="ChEBI" id="CHEBI:57856"/>
        <dbReference type="ChEBI" id="CHEBI:59789"/>
        <dbReference type="ChEBI" id="CHEBI:74269"/>
        <dbReference type="ChEBI" id="CHEBI:74480"/>
        <dbReference type="EC" id="2.1.1.33"/>
    </reaction>
</comment>
<feature type="binding site" evidence="7">
    <location>
        <position position="97"/>
    </location>
    <ligand>
        <name>S-adenosyl-L-methionine</name>
        <dbReference type="ChEBI" id="CHEBI:59789"/>
    </ligand>
</feature>
<organism evidence="9 10">
    <name type="scientific">Pseudofulvimonas gallinarii</name>
    <dbReference type="NCBI Taxonomy" id="634155"/>
    <lineage>
        <taxon>Bacteria</taxon>
        <taxon>Pseudomonadati</taxon>
        <taxon>Pseudomonadota</taxon>
        <taxon>Gammaproteobacteria</taxon>
        <taxon>Lysobacterales</taxon>
        <taxon>Rhodanobacteraceae</taxon>
        <taxon>Pseudofulvimonas</taxon>
    </lineage>
</organism>
<evidence type="ECO:0000256" key="2">
    <source>
        <dbReference type="ARBA" id="ARBA00003015"/>
    </source>
</evidence>
<evidence type="ECO:0000256" key="7">
    <source>
        <dbReference type="HAMAP-Rule" id="MF_01057"/>
    </source>
</evidence>
<comment type="pathway">
    <text evidence="7">tRNA modification; N(7)-methylguanine-tRNA biosynthesis.</text>
</comment>
<feature type="binding site" evidence="7">
    <location>
        <position position="72"/>
    </location>
    <ligand>
        <name>S-adenosyl-L-methionine</name>
        <dbReference type="ChEBI" id="CHEBI:59789"/>
    </ligand>
</feature>
<accession>A0A4R3L1Z2</accession>
<dbReference type="PANTHER" id="PTHR23417">
    <property type="entry name" value="3-DEOXY-D-MANNO-OCTULOSONIC-ACID TRANSFERASE/TRNA GUANINE-N 7 - -METHYLTRANSFERASE"/>
    <property type="match status" value="1"/>
</dbReference>
<dbReference type="Proteomes" id="UP000294599">
    <property type="component" value="Unassembled WGS sequence"/>
</dbReference>
<gene>
    <name evidence="7" type="primary">trmB</name>
    <name evidence="9" type="ORF">EDC25_1295</name>
</gene>
<evidence type="ECO:0000256" key="4">
    <source>
        <dbReference type="ARBA" id="ARBA00022679"/>
    </source>
</evidence>
<dbReference type="PROSITE" id="PS51625">
    <property type="entry name" value="SAM_MT_TRMB"/>
    <property type="match status" value="1"/>
</dbReference>
<keyword evidence="5 7" id="KW-0949">S-adenosyl-L-methionine</keyword>
<evidence type="ECO:0000256" key="3">
    <source>
        <dbReference type="ARBA" id="ARBA00022603"/>
    </source>
</evidence>
<dbReference type="GO" id="GO:0043527">
    <property type="term" value="C:tRNA methyltransferase complex"/>
    <property type="evidence" value="ECO:0007669"/>
    <property type="project" value="TreeGrafter"/>
</dbReference>
<dbReference type="UniPathway" id="UPA00989"/>
<feature type="binding site" evidence="7">
    <location>
        <position position="124"/>
    </location>
    <ligand>
        <name>S-adenosyl-L-methionine</name>
        <dbReference type="ChEBI" id="CHEBI:59789"/>
    </ligand>
</feature>
<evidence type="ECO:0000313" key="10">
    <source>
        <dbReference type="Proteomes" id="UP000294599"/>
    </source>
</evidence>
<dbReference type="OrthoDB" id="9802090at2"/>
<evidence type="ECO:0000256" key="5">
    <source>
        <dbReference type="ARBA" id="ARBA00022691"/>
    </source>
</evidence>
<comment type="caution">
    <text evidence="7">Lacks conserved residue(s) required for the propagation of feature annotation.</text>
</comment>
<keyword evidence="4 7" id="KW-0808">Transferase</keyword>
<dbReference type="PANTHER" id="PTHR23417:SF14">
    <property type="entry name" value="PENTACOTRIPEPTIDE-REPEAT REGION OF PRORP DOMAIN-CONTAINING PROTEIN"/>
    <property type="match status" value="1"/>
</dbReference>
<evidence type="ECO:0000313" key="9">
    <source>
        <dbReference type="EMBL" id="TCS93182.1"/>
    </source>
</evidence>
<dbReference type="Pfam" id="PF02390">
    <property type="entry name" value="Methyltransf_4"/>
    <property type="match status" value="1"/>
</dbReference>
<comment type="function">
    <text evidence="2 7">Catalyzes the formation of N(7)-methylguanine at position 46 (m7G46) in tRNA.</text>
</comment>
<dbReference type="NCBIfam" id="TIGR00091">
    <property type="entry name" value="tRNA (guanosine(46)-N7)-methyltransferase TrmB"/>
    <property type="match status" value="1"/>
</dbReference>
<dbReference type="InterPro" id="IPR003358">
    <property type="entry name" value="tRNA_(Gua-N-7)_MeTrfase_Trmb"/>
</dbReference>
<evidence type="ECO:0000256" key="8">
    <source>
        <dbReference type="SAM" id="MobiDB-lite"/>
    </source>
</evidence>
<dbReference type="EMBL" id="SMAF01000029">
    <property type="protein sequence ID" value="TCS93182.1"/>
    <property type="molecule type" value="Genomic_DNA"/>
</dbReference>
<evidence type="ECO:0000256" key="6">
    <source>
        <dbReference type="ARBA" id="ARBA00022694"/>
    </source>
</evidence>
<dbReference type="GO" id="GO:0008176">
    <property type="term" value="F:tRNA (guanine(46)-N7)-methyltransferase activity"/>
    <property type="evidence" value="ECO:0007669"/>
    <property type="project" value="UniProtKB-UniRule"/>
</dbReference>
<dbReference type="AlphaFoldDB" id="A0A4R3L1Z2"/>
<dbReference type="SUPFAM" id="SSF53335">
    <property type="entry name" value="S-adenosyl-L-methionine-dependent methyltransferases"/>
    <property type="match status" value="1"/>
</dbReference>